<organism evidence="4 5">
    <name type="scientific">Pedobacter ginsengisoli</name>
    <dbReference type="NCBI Taxonomy" id="363852"/>
    <lineage>
        <taxon>Bacteria</taxon>
        <taxon>Pseudomonadati</taxon>
        <taxon>Bacteroidota</taxon>
        <taxon>Sphingobacteriia</taxon>
        <taxon>Sphingobacteriales</taxon>
        <taxon>Sphingobacteriaceae</taxon>
        <taxon>Pedobacter</taxon>
    </lineage>
</organism>
<dbReference type="InterPro" id="IPR012336">
    <property type="entry name" value="Thioredoxin-like_fold"/>
</dbReference>
<sequence>MNNLKQLVLPLLCLFVGMEVKSQGINFEKNLNWDQIQAKAKEQNKYIFVDAYTTWCGPCKAMSAEIFPKKEVGDFINDKFISVKIQMDKTKSDDEFIKSWYADAKSLDQQYNITAYPTILFFSPEGNLAGRSVGYKNANKLIAEVKKAIAGSEEFRILYEQYKNAKRDSGFVKKLVELGQQIGQTSISKAIAQQYIRSLNNQELFKKENLLFVHRFTTSPNDFGFKIFRKEGKMVNIVLGANTAETKVREVIIKEEIDPIVKDQTKIPDWVNIEKTIRSKYGAIGLEAYYGERMGFASEKKDWTNFGKFYALYYTTAYSRSKFHINNISWPIFEYVNDPKVLDIAIKTMKYDIEHFDQKSLQAFDTYANLLYKSGKKQEAIEWESKALRLEEENALKNNSKPNPVFGETLEKMKTGVPTWPLVEPKKQ</sequence>
<feature type="domain" description="Thioredoxin" evidence="3">
    <location>
        <begin position="14"/>
        <end position="150"/>
    </location>
</feature>
<dbReference type="KEGG" id="pgs:CPT03_01740"/>
<protein>
    <recommendedName>
        <fullName evidence="3">Thioredoxin domain-containing protein</fullName>
    </recommendedName>
</protein>
<keyword evidence="1" id="KW-0732">Signal</keyword>
<evidence type="ECO:0000256" key="2">
    <source>
        <dbReference type="PROSITE-ProRule" id="PRU00339"/>
    </source>
</evidence>
<dbReference type="OrthoDB" id="120730at2"/>
<dbReference type="AlphaFoldDB" id="A0A2D1U197"/>
<dbReference type="InterPro" id="IPR051099">
    <property type="entry name" value="AGR/TXD"/>
</dbReference>
<dbReference type="Pfam" id="PF13098">
    <property type="entry name" value="Thioredoxin_2"/>
    <property type="match status" value="1"/>
</dbReference>
<keyword evidence="5" id="KW-1185">Reference proteome</keyword>
<name>A0A2D1U197_9SPHI</name>
<keyword evidence="2" id="KW-0802">TPR repeat</keyword>
<evidence type="ECO:0000256" key="1">
    <source>
        <dbReference type="ARBA" id="ARBA00022729"/>
    </source>
</evidence>
<feature type="repeat" description="TPR" evidence="2">
    <location>
        <begin position="361"/>
        <end position="394"/>
    </location>
</feature>
<evidence type="ECO:0000259" key="3">
    <source>
        <dbReference type="PROSITE" id="PS51352"/>
    </source>
</evidence>
<gene>
    <name evidence="4" type="ORF">CPT03_01740</name>
</gene>
<reference evidence="4 5" key="1">
    <citation type="submission" date="2017-10" db="EMBL/GenBank/DDBJ databases">
        <title>Whole genome of Pedobacter ginsengisoli T01R-27 isolated from tomato rhizosphere.</title>
        <authorList>
            <person name="Weon H.-Y."/>
            <person name="Lee S.A."/>
            <person name="Sang M.K."/>
            <person name="Song J."/>
        </authorList>
    </citation>
    <scope>NUCLEOTIDE SEQUENCE [LARGE SCALE GENOMIC DNA]</scope>
    <source>
        <strain evidence="4 5">T01R-27</strain>
    </source>
</reference>
<dbReference type="SUPFAM" id="SSF52833">
    <property type="entry name" value="Thioredoxin-like"/>
    <property type="match status" value="1"/>
</dbReference>
<dbReference type="PANTHER" id="PTHR15337:SF11">
    <property type="entry name" value="THIOREDOXIN DOMAIN-CONTAINING PROTEIN"/>
    <property type="match status" value="1"/>
</dbReference>
<dbReference type="PROSITE" id="PS51352">
    <property type="entry name" value="THIOREDOXIN_2"/>
    <property type="match status" value="1"/>
</dbReference>
<dbReference type="InterPro" id="IPR036249">
    <property type="entry name" value="Thioredoxin-like_sf"/>
</dbReference>
<dbReference type="InterPro" id="IPR019734">
    <property type="entry name" value="TPR_rpt"/>
</dbReference>
<dbReference type="Gene3D" id="3.40.30.10">
    <property type="entry name" value="Glutaredoxin"/>
    <property type="match status" value="1"/>
</dbReference>
<dbReference type="Proteomes" id="UP000223749">
    <property type="component" value="Chromosome"/>
</dbReference>
<accession>A0A2D1U197</accession>
<dbReference type="InterPro" id="IPR013766">
    <property type="entry name" value="Thioredoxin_domain"/>
</dbReference>
<dbReference type="PROSITE" id="PS50005">
    <property type="entry name" value="TPR"/>
    <property type="match status" value="1"/>
</dbReference>
<evidence type="ECO:0000313" key="4">
    <source>
        <dbReference type="EMBL" id="ATP55274.1"/>
    </source>
</evidence>
<dbReference type="EMBL" id="CP024091">
    <property type="protein sequence ID" value="ATP55274.1"/>
    <property type="molecule type" value="Genomic_DNA"/>
</dbReference>
<proteinExistence type="predicted"/>
<evidence type="ECO:0000313" key="5">
    <source>
        <dbReference type="Proteomes" id="UP000223749"/>
    </source>
</evidence>
<dbReference type="RefSeq" id="WP_099437227.1">
    <property type="nucleotide sequence ID" value="NZ_CP024091.1"/>
</dbReference>
<dbReference type="PANTHER" id="PTHR15337">
    <property type="entry name" value="ANTERIOR GRADIENT PROTEIN-RELATED"/>
    <property type="match status" value="1"/>
</dbReference>